<dbReference type="Proteomes" id="UP000224080">
    <property type="component" value="Unassembled WGS sequence"/>
</dbReference>
<dbReference type="OrthoDB" id="4188521at2759"/>
<evidence type="ECO:0000256" key="2">
    <source>
        <dbReference type="SAM" id="Phobius"/>
    </source>
</evidence>
<name>A0A2B7XF56_9EURO</name>
<feature type="compositionally biased region" description="Basic and acidic residues" evidence="1">
    <location>
        <begin position="9"/>
        <end position="21"/>
    </location>
</feature>
<gene>
    <name evidence="3" type="ORF">GX51_01831</name>
</gene>
<organism evidence="3 4">
    <name type="scientific">Blastomyces parvus</name>
    <dbReference type="NCBI Taxonomy" id="2060905"/>
    <lineage>
        <taxon>Eukaryota</taxon>
        <taxon>Fungi</taxon>
        <taxon>Dikarya</taxon>
        <taxon>Ascomycota</taxon>
        <taxon>Pezizomycotina</taxon>
        <taxon>Eurotiomycetes</taxon>
        <taxon>Eurotiomycetidae</taxon>
        <taxon>Onygenales</taxon>
        <taxon>Ajellomycetaceae</taxon>
        <taxon>Blastomyces</taxon>
    </lineage>
</organism>
<keyword evidence="4" id="KW-1185">Reference proteome</keyword>
<dbReference type="AlphaFoldDB" id="A0A2B7XF56"/>
<dbReference type="EMBL" id="PDNC01000015">
    <property type="protein sequence ID" value="PGH07287.1"/>
    <property type="molecule type" value="Genomic_DNA"/>
</dbReference>
<keyword evidence="2" id="KW-1133">Transmembrane helix</keyword>
<feature type="transmembrane region" description="Helical" evidence="2">
    <location>
        <begin position="88"/>
        <end position="107"/>
    </location>
</feature>
<feature type="compositionally biased region" description="Low complexity" evidence="1">
    <location>
        <begin position="32"/>
        <end position="49"/>
    </location>
</feature>
<evidence type="ECO:0000256" key="1">
    <source>
        <dbReference type="SAM" id="MobiDB-lite"/>
    </source>
</evidence>
<reference evidence="3 4" key="1">
    <citation type="submission" date="2017-10" db="EMBL/GenBank/DDBJ databases">
        <title>Comparative genomics in systemic dimorphic fungi from Ajellomycetaceae.</title>
        <authorList>
            <person name="Munoz J.F."/>
            <person name="Mcewen J.G."/>
            <person name="Clay O.K."/>
            <person name="Cuomo C.A."/>
        </authorList>
    </citation>
    <scope>NUCLEOTIDE SEQUENCE [LARGE SCALE GENOMIC DNA]</scope>
    <source>
        <strain evidence="3 4">UAMH130</strain>
    </source>
</reference>
<sequence>MYSTNPGDRAQKHREISHETIYRQGDSIEAIPAPSRSSFLSLSKSSSTATPPPFQIEPLESLPSDSNQSISDTRTPIVASQTPVPSSIILSNLIPTVLILIYAIYIIHRIKRCTLPVGIKSFFCTCVSRLQNTMSIAWRGERGDDDGYVPVNTNLKPYHRVEDDEWGELASYDEEIELEGQQQVAGNGGPFESDGYQHGYQLVDSLSSSTTASCAASDIPLEEPDERFDMSKYFDPMTSRLRESVLFTPEMEIESEDEAEFEGKGRKGDITAWIHGSVGSVVARFISWLED</sequence>
<accession>A0A2B7XF56</accession>
<comment type="caution">
    <text evidence="3">The sequence shown here is derived from an EMBL/GenBank/DDBJ whole genome shotgun (WGS) entry which is preliminary data.</text>
</comment>
<proteinExistence type="predicted"/>
<feature type="compositionally biased region" description="Polar residues" evidence="1">
    <location>
        <begin position="63"/>
        <end position="72"/>
    </location>
</feature>
<feature type="region of interest" description="Disordered" evidence="1">
    <location>
        <begin position="1"/>
        <end position="72"/>
    </location>
</feature>
<protein>
    <submittedName>
        <fullName evidence="3">Uncharacterized protein</fullName>
    </submittedName>
</protein>
<evidence type="ECO:0000313" key="3">
    <source>
        <dbReference type="EMBL" id="PGH07287.1"/>
    </source>
</evidence>
<keyword evidence="2" id="KW-0472">Membrane</keyword>
<evidence type="ECO:0000313" key="4">
    <source>
        <dbReference type="Proteomes" id="UP000224080"/>
    </source>
</evidence>
<keyword evidence="2" id="KW-0812">Transmembrane</keyword>